<feature type="transmembrane region" description="Helical" evidence="5">
    <location>
        <begin position="50"/>
        <end position="69"/>
    </location>
</feature>
<evidence type="ECO:0000256" key="5">
    <source>
        <dbReference type="SAM" id="Phobius"/>
    </source>
</evidence>
<feature type="compositionally biased region" description="Gly residues" evidence="4">
    <location>
        <begin position="13"/>
        <end position="26"/>
    </location>
</feature>
<dbReference type="InterPro" id="IPR044929">
    <property type="entry name" value="DNA/RNA_non-sp_Endonuclease_sf"/>
</dbReference>
<keyword evidence="3" id="KW-0479">Metal-binding</keyword>
<dbReference type="Gene3D" id="3.40.570.10">
    <property type="entry name" value="Extracellular Endonuclease, subunit A"/>
    <property type="match status" value="1"/>
</dbReference>
<name>A0A5B8MD10_9CHLO</name>
<sequence>MRPDWRGWRRAAGKGGRGRGGSGGRRAFGGSGGYGGGGFGAGRGLSLGSLALGGALGAGVGAGLAIWWLEQKRAAATPGVEVVTARESGTDPLDHPALKFGMPVGSILRPFTNFVSYFDTRTRNPHWVIERISEDTSRGDGDRKFSKFKEDDKIPDKLRNKLDDFRGSGYDRGHMAPASAHKLNQATMDETFTLSNISPQVGDGFNRDYWARFESYVKSLSKDCDEIHVVTGPLFLPQPKGGSRLLPADIQARADGSEWEMRYDLLGKAPELMAVPTHFFKVVLTTKTRGNGQKDHAVGSFVMPNAYIPPDSPLTRFIVPLDSLERAVGTIFFPKLVKDRGTNQTSLNGYAYDFDRAALKWQNRGTSEMKQLESSKSDDSAGIMVRDDYSEESKKASSRVRNIAHLCDSSGCQLPQEGFWKKGGHKARSGSR</sequence>
<evidence type="ECO:0000256" key="1">
    <source>
        <dbReference type="ARBA" id="ARBA00010052"/>
    </source>
</evidence>
<evidence type="ECO:0000313" key="8">
    <source>
        <dbReference type="EMBL" id="QDZ18339.1"/>
    </source>
</evidence>
<dbReference type="InterPro" id="IPR001604">
    <property type="entry name" value="Endo_G_ENPP1-like_dom"/>
</dbReference>
<dbReference type="GO" id="GO:0005743">
    <property type="term" value="C:mitochondrial inner membrane"/>
    <property type="evidence" value="ECO:0007669"/>
    <property type="project" value="TreeGrafter"/>
</dbReference>
<keyword evidence="5" id="KW-0812">Transmembrane</keyword>
<comment type="similarity">
    <text evidence="1">Belongs to the DNA/RNA non-specific endonuclease family.</text>
</comment>
<dbReference type="GO" id="GO:0046872">
    <property type="term" value="F:metal ion binding"/>
    <property type="evidence" value="ECO:0007669"/>
    <property type="project" value="UniProtKB-KW"/>
</dbReference>
<evidence type="ECO:0000313" key="9">
    <source>
        <dbReference type="Proteomes" id="UP000316726"/>
    </source>
</evidence>
<evidence type="ECO:0000256" key="3">
    <source>
        <dbReference type="PIRSR" id="PIRSR640255-2"/>
    </source>
</evidence>
<dbReference type="EMBL" id="CP031034">
    <property type="protein sequence ID" value="QDZ18339.1"/>
    <property type="molecule type" value="Genomic_DNA"/>
</dbReference>
<dbReference type="GO" id="GO:0003676">
    <property type="term" value="F:nucleic acid binding"/>
    <property type="evidence" value="ECO:0007669"/>
    <property type="project" value="InterPro"/>
</dbReference>
<dbReference type="STRING" id="1764295.A0A5B8MD10"/>
<feature type="domain" description="DNA/RNA non-specific endonuclease/pyrophosphatase/phosphodiesterase" evidence="7">
    <location>
        <begin position="110"/>
        <end position="339"/>
    </location>
</feature>
<feature type="domain" description="ENPP1-3/EXOG-like endonuclease/phosphodiesterase" evidence="6">
    <location>
        <begin position="111"/>
        <end position="339"/>
    </location>
</feature>
<evidence type="ECO:0000256" key="4">
    <source>
        <dbReference type="SAM" id="MobiDB-lite"/>
    </source>
</evidence>
<dbReference type="GO" id="GO:0004521">
    <property type="term" value="F:RNA endonuclease activity"/>
    <property type="evidence" value="ECO:0007669"/>
    <property type="project" value="TreeGrafter"/>
</dbReference>
<dbReference type="InterPro" id="IPR044925">
    <property type="entry name" value="His-Me_finger_sf"/>
</dbReference>
<dbReference type="PANTHER" id="PTHR13966">
    <property type="entry name" value="ENDONUCLEASE RELATED"/>
    <property type="match status" value="1"/>
</dbReference>
<dbReference type="Pfam" id="PF01223">
    <property type="entry name" value="Endonuclease_NS"/>
    <property type="match status" value="1"/>
</dbReference>
<reference evidence="8 9" key="1">
    <citation type="submission" date="2018-07" db="EMBL/GenBank/DDBJ databases">
        <title>The complete nuclear genome of the prasinophyte Chloropicon primus (CCMP1205).</title>
        <authorList>
            <person name="Pombert J.-F."/>
            <person name="Otis C."/>
            <person name="Turmel M."/>
            <person name="Lemieux C."/>
        </authorList>
    </citation>
    <scope>NUCLEOTIDE SEQUENCE [LARGE SCALE GENOMIC DNA]</scope>
    <source>
        <strain evidence="8 9">CCMP1205</strain>
    </source>
</reference>
<dbReference type="SMART" id="SM00892">
    <property type="entry name" value="Endonuclease_NS"/>
    <property type="match status" value="1"/>
</dbReference>
<dbReference type="InterPro" id="IPR040255">
    <property type="entry name" value="Non-specific_endonuclease"/>
</dbReference>
<feature type="active site" description="Proton acceptor" evidence="2">
    <location>
        <position position="174"/>
    </location>
</feature>
<keyword evidence="8" id="KW-0540">Nuclease</keyword>
<dbReference type="GO" id="GO:0005634">
    <property type="term" value="C:nucleus"/>
    <property type="evidence" value="ECO:0007669"/>
    <property type="project" value="TreeGrafter"/>
</dbReference>
<accession>A0A5B8MD10</accession>
<feature type="region of interest" description="Disordered" evidence="4">
    <location>
        <begin position="1"/>
        <end position="26"/>
    </location>
</feature>
<dbReference type="OrthoDB" id="5418055at2759"/>
<dbReference type="PANTHER" id="PTHR13966:SF5">
    <property type="entry name" value="ENDONUCLEASE G, MITOCHONDRIAL"/>
    <property type="match status" value="1"/>
</dbReference>
<organism evidence="8 9">
    <name type="scientific">Chloropicon primus</name>
    <dbReference type="NCBI Taxonomy" id="1764295"/>
    <lineage>
        <taxon>Eukaryota</taxon>
        <taxon>Viridiplantae</taxon>
        <taxon>Chlorophyta</taxon>
        <taxon>Chloropicophyceae</taxon>
        <taxon>Chloropicales</taxon>
        <taxon>Chloropicaceae</taxon>
        <taxon>Chloropicon</taxon>
    </lineage>
</organism>
<dbReference type="SUPFAM" id="SSF54060">
    <property type="entry name" value="His-Me finger endonucleases"/>
    <property type="match status" value="1"/>
</dbReference>
<evidence type="ECO:0000259" key="6">
    <source>
        <dbReference type="SMART" id="SM00477"/>
    </source>
</evidence>
<dbReference type="Proteomes" id="UP000316726">
    <property type="component" value="Chromosome 1"/>
</dbReference>
<keyword evidence="8" id="KW-0378">Hydrolase</keyword>
<dbReference type="InterPro" id="IPR020821">
    <property type="entry name" value="ENPP1-3/EXOG-like_nuc-like"/>
</dbReference>
<dbReference type="CDD" id="cd00091">
    <property type="entry name" value="NUC"/>
    <property type="match status" value="1"/>
</dbReference>
<dbReference type="GO" id="GO:0000014">
    <property type="term" value="F:single-stranded DNA endodeoxyribonuclease activity"/>
    <property type="evidence" value="ECO:0007669"/>
    <property type="project" value="TreeGrafter"/>
</dbReference>
<proteinExistence type="inferred from homology"/>
<keyword evidence="5" id="KW-1133">Transmembrane helix</keyword>
<feature type="binding site" evidence="3">
    <location>
        <position position="206"/>
    </location>
    <ligand>
        <name>Mg(2+)</name>
        <dbReference type="ChEBI" id="CHEBI:18420"/>
        <note>catalytic</note>
    </ligand>
</feature>
<protein>
    <submittedName>
        <fullName evidence="8">DNA/RNA non-specific endonuclease</fullName>
    </submittedName>
</protein>
<dbReference type="SMART" id="SM00477">
    <property type="entry name" value="NUC"/>
    <property type="match status" value="1"/>
</dbReference>
<gene>
    <name evidence="8" type="ORF">A3770_01p08570</name>
</gene>
<evidence type="ECO:0000259" key="7">
    <source>
        <dbReference type="SMART" id="SM00892"/>
    </source>
</evidence>
<evidence type="ECO:0000256" key="2">
    <source>
        <dbReference type="PIRSR" id="PIRSR640255-1"/>
    </source>
</evidence>
<dbReference type="AlphaFoldDB" id="A0A5B8MD10"/>
<keyword evidence="8" id="KW-0255">Endonuclease</keyword>
<keyword evidence="9" id="KW-1185">Reference proteome</keyword>
<keyword evidence="5" id="KW-0472">Membrane</keyword>